<organism evidence="2 3">
    <name type="scientific">Cylindrobasidium torrendii FP15055 ss-10</name>
    <dbReference type="NCBI Taxonomy" id="1314674"/>
    <lineage>
        <taxon>Eukaryota</taxon>
        <taxon>Fungi</taxon>
        <taxon>Dikarya</taxon>
        <taxon>Basidiomycota</taxon>
        <taxon>Agaricomycotina</taxon>
        <taxon>Agaricomycetes</taxon>
        <taxon>Agaricomycetidae</taxon>
        <taxon>Agaricales</taxon>
        <taxon>Marasmiineae</taxon>
        <taxon>Physalacriaceae</taxon>
        <taxon>Cylindrobasidium</taxon>
    </lineage>
</organism>
<name>A0A0D7ASB7_9AGAR</name>
<accession>A0A0D7ASB7</accession>
<feature type="compositionally biased region" description="Low complexity" evidence="1">
    <location>
        <begin position="26"/>
        <end position="41"/>
    </location>
</feature>
<feature type="region of interest" description="Disordered" evidence="1">
    <location>
        <begin position="1"/>
        <end position="78"/>
    </location>
</feature>
<dbReference type="AlphaFoldDB" id="A0A0D7ASB7"/>
<sequence length="115" mass="12081">MARTLQRARMTTKRHAPVRHVEKGIPASAPTRPASTPTNSSMRRLMDSASVSGAGTTVQKKCNDKASTCPKSGRLASSDTAVHGVGILKGVGEGTVDDPIEIEDDSMGETEDDAM</sequence>
<evidence type="ECO:0000256" key="1">
    <source>
        <dbReference type="SAM" id="MobiDB-lite"/>
    </source>
</evidence>
<proteinExistence type="predicted"/>
<gene>
    <name evidence="2" type="ORF">CYLTODRAFT_460305</name>
</gene>
<dbReference type="Proteomes" id="UP000054007">
    <property type="component" value="Unassembled WGS sequence"/>
</dbReference>
<keyword evidence="3" id="KW-1185">Reference proteome</keyword>
<evidence type="ECO:0000313" key="3">
    <source>
        <dbReference type="Proteomes" id="UP000054007"/>
    </source>
</evidence>
<evidence type="ECO:0000313" key="2">
    <source>
        <dbReference type="EMBL" id="KIY60915.1"/>
    </source>
</evidence>
<feature type="compositionally biased region" description="Acidic residues" evidence="1">
    <location>
        <begin position="95"/>
        <end position="115"/>
    </location>
</feature>
<feature type="compositionally biased region" description="Polar residues" evidence="1">
    <location>
        <begin position="49"/>
        <end position="78"/>
    </location>
</feature>
<dbReference type="EMBL" id="KN881158">
    <property type="protein sequence ID" value="KIY60915.1"/>
    <property type="molecule type" value="Genomic_DNA"/>
</dbReference>
<feature type="region of interest" description="Disordered" evidence="1">
    <location>
        <begin position="90"/>
        <end position="115"/>
    </location>
</feature>
<protein>
    <submittedName>
        <fullName evidence="2">Uncharacterized protein</fullName>
    </submittedName>
</protein>
<reference evidence="2 3" key="1">
    <citation type="journal article" date="2015" name="Fungal Genet. Biol.">
        <title>Evolution of novel wood decay mechanisms in Agaricales revealed by the genome sequences of Fistulina hepatica and Cylindrobasidium torrendii.</title>
        <authorList>
            <person name="Floudas D."/>
            <person name="Held B.W."/>
            <person name="Riley R."/>
            <person name="Nagy L.G."/>
            <person name="Koehler G."/>
            <person name="Ransdell A.S."/>
            <person name="Younus H."/>
            <person name="Chow J."/>
            <person name="Chiniquy J."/>
            <person name="Lipzen A."/>
            <person name="Tritt A."/>
            <person name="Sun H."/>
            <person name="Haridas S."/>
            <person name="LaButti K."/>
            <person name="Ohm R.A."/>
            <person name="Kues U."/>
            <person name="Blanchette R.A."/>
            <person name="Grigoriev I.V."/>
            <person name="Minto R.E."/>
            <person name="Hibbett D.S."/>
        </authorList>
    </citation>
    <scope>NUCLEOTIDE SEQUENCE [LARGE SCALE GENOMIC DNA]</scope>
    <source>
        <strain evidence="2 3">FP15055 ss-10</strain>
    </source>
</reference>